<keyword evidence="2" id="KW-0804">Transcription</keyword>
<name>A0A4Q7MMX5_9BURK</name>
<dbReference type="Gene3D" id="1.10.357.10">
    <property type="entry name" value="Tetracycline Repressor, domain 2"/>
    <property type="match status" value="1"/>
</dbReference>
<dbReference type="AlphaFoldDB" id="A0A4Q7MMX5"/>
<dbReference type="InterPro" id="IPR036271">
    <property type="entry name" value="Tet_transcr_reg_TetR-rel_C_sf"/>
</dbReference>
<keyword evidence="1" id="KW-0805">Transcription regulation</keyword>
<evidence type="ECO:0000259" key="3">
    <source>
        <dbReference type="Pfam" id="PF16925"/>
    </source>
</evidence>
<comment type="caution">
    <text evidence="4">The sequence shown here is derived from an EMBL/GenBank/DDBJ whole genome shotgun (WGS) entry which is preliminary data.</text>
</comment>
<dbReference type="Proteomes" id="UP000292039">
    <property type="component" value="Unassembled WGS sequence"/>
</dbReference>
<dbReference type="InterPro" id="IPR011075">
    <property type="entry name" value="TetR_C"/>
</dbReference>
<feature type="domain" description="Tetracyclin repressor-like C-terminal" evidence="3">
    <location>
        <begin position="47"/>
        <end position="111"/>
    </location>
</feature>
<dbReference type="EMBL" id="SGWZ01000002">
    <property type="protein sequence ID" value="RZS69898.1"/>
    <property type="molecule type" value="Genomic_DNA"/>
</dbReference>
<dbReference type="GeneID" id="99725924"/>
<evidence type="ECO:0000256" key="2">
    <source>
        <dbReference type="ARBA" id="ARBA00023163"/>
    </source>
</evidence>
<reference evidence="4 5" key="1">
    <citation type="submission" date="2019-02" db="EMBL/GenBank/DDBJ databases">
        <title>Genomic Encyclopedia of Type Strains, Phase IV (KMG-IV): sequencing the most valuable type-strain genomes for metagenomic binning, comparative biology and taxonomic classification.</title>
        <authorList>
            <person name="Goeker M."/>
        </authorList>
    </citation>
    <scope>NUCLEOTIDE SEQUENCE [LARGE SCALE GENOMIC DNA]</scope>
    <source>
        <strain evidence="4 5">DSM 16618</strain>
    </source>
</reference>
<accession>A0A4Q7MMX5</accession>
<evidence type="ECO:0000256" key="1">
    <source>
        <dbReference type="ARBA" id="ARBA00023015"/>
    </source>
</evidence>
<organism evidence="4 5">
    <name type="scientific">Kerstersia gyiorum</name>
    <dbReference type="NCBI Taxonomy" id="206506"/>
    <lineage>
        <taxon>Bacteria</taxon>
        <taxon>Pseudomonadati</taxon>
        <taxon>Pseudomonadota</taxon>
        <taxon>Betaproteobacteria</taxon>
        <taxon>Burkholderiales</taxon>
        <taxon>Alcaligenaceae</taxon>
        <taxon>Kerstersia</taxon>
    </lineage>
</organism>
<dbReference type="Pfam" id="PF16925">
    <property type="entry name" value="TetR_C_13"/>
    <property type="match status" value="1"/>
</dbReference>
<proteinExistence type="predicted"/>
<evidence type="ECO:0000313" key="5">
    <source>
        <dbReference type="Proteomes" id="UP000292039"/>
    </source>
</evidence>
<gene>
    <name evidence="4" type="ORF">EV679_1281</name>
</gene>
<dbReference type="RefSeq" id="WP_130486792.1">
    <property type="nucleotide sequence ID" value="NZ_CBCSEB010000012.1"/>
</dbReference>
<dbReference type="SUPFAM" id="SSF48498">
    <property type="entry name" value="Tetracyclin repressor-like, C-terminal domain"/>
    <property type="match status" value="1"/>
</dbReference>
<sequence>MLALENAPDLRLGLQGMLEGSIEVALSRRPGGYLLVLGAVDDLPDNTIARQHLLDARRQTRELINTRLKRGQAEGELDPDTDTEQMAMFLHGVMQAISFQARDGASKQALNSLIEPALRAWLSVGRSGKP</sequence>
<protein>
    <recommendedName>
        <fullName evidence="3">Tetracyclin repressor-like C-terminal domain-containing protein</fullName>
    </recommendedName>
</protein>
<evidence type="ECO:0000313" key="4">
    <source>
        <dbReference type="EMBL" id="RZS69898.1"/>
    </source>
</evidence>